<evidence type="ECO:0000313" key="1">
    <source>
        <dbReference type="EMBL" id="KZS15932.1"/>
    </source>
</evidence>
<protein>
    <submittedName>
        <fullName evidence="1">Uncharacterized protein</fullName>
    </submittedName>
</protein>
<evidence type="ECO:0000313" key="2">
    <source>
        <dbReference type="Proteomes" id="UP000076858"/>
    </source>
</evidence>
<proteinExistence type="predicted"/>
<organism evidence="1 2">
    <name type="scientific">Daphnia magna</name>
    <dbReference type="NCBI Taxonomy" id="35525"/>
    <lineage>
        <taxon>Eukaryota</taxon>
        <taxon>Metazoa</taxon>
        <taxon>Ecdysozoa</taxon>
        <taxon>Arthropoda</taxon>
        <taxon>Crustacea</taxon>
        <taxon>Branchiopoda</taxon>
        <taxon>Diplostraca</taxon>
        <taxon>Cladocera</taxon>
        <taxon>Anomopoda</taxon>
        <taxon>Daphniidae</taxon>
        <taxon>Daphnia</taxon>
    </lineage>
</organism>
<sequence>MSSPQREANKTLLSFLSSAKQDTSFDFYFDQTANREREGKKGATHIPPVVYVFFFSNKEKKKEGYTQCSCCVSFRRRLCEAYRSSFQVDTHSVVF</sequence>
<keyword evidence="2" id="KW-1185">Reference proteome</keyword>
<dbReference type="Proteomes" id="UP000076858">
    <property type="component" value="Unassembled WGS sequence"/>
</dbReference>
<reference evidence="1 2" key="1">
    <citation type="submission" date="2016-03" db="EMBL/GenBank/DDBJ databases">
        <title>EvidentialGene: Evidence-directed Construction of Genes on Genomes.</title>
        <authorList>
            <person name="Gilbert D.G."/>
            <person name="Choi J.-H."/>
            <person name="Mockaitis K."/>
            <person name="Colbourne J."/>
            <person name="Pfrender M."/>
        </authorList>
    </citation>
    <scope>NUCLEOTIDE SEQUENCE [LARGE SCALE GENOMIC DNA]</scope>
    <source>
        <strain evidence="1 2">Xinb3</strain>
        <tissue evidence="1">Complete organism</tissue>
    </source>
</reference>
<accession>A0A162CHI7</accession>
<gene>
    <name evidence="1" type="ORF">APZ42_018341</name>
</gene>
<name>A0A162CHI7_9CRUS</name>
<dbReference type="EMBL" id="LRGB01000781">
    <property type="protein sequence ID" value="KZS15932.1"/>
    <property type="molecule type" value="Genomic_DNA"/>
</dbReference>
<dbReference type="AlphaFoldDB" id="A0A162CHI7"/>
<comment type="caution">
    <text evidence="1">The sequence shown here is derived from an EMBL/GenBank/DDBJ whole genome shotgun (WGS) entry which is preliminary data.</text>
</comment>